<keyword evidence="5" id="KW-0864">Zinc transport</keyword>
<keyword evidence="7" id="KW-0406">Ion transport</keyword>
<dbReference type="SUPFAM" id="SSF161111">
    <property type="entry name" value="Cation efflux protein transmembrane domain-like"/>
    <property type="match status" value="1"/>
</dbReference>
<evidence type="ECO:0000256" key="6">
    <source>
        <dbReference type="ARBA" id="ARBA00022989"/>
    </source>
</evidence>
<name>A0A3N0V8P2_9GAMM</name>
<gene>
    <name evidence="13" type="ORF">ED208_12235</name>
</gene>
<evidence type="ECO:0000313" key="13">
    <source>
        <dbReference type="EMBL" id="ROH89170.1"/>
    </source>
</evidence>
<dbReference type="GO" id="GO:0005886">
    <property type="term" value="C:plasma membrane"/>
    <property type="evidence" value="ECO:0007669"/>
    <property type="project" value="TreeGrafter"/>
</dbReference>
<keyword evidence="3" id="KW-0813">Transport</keyword>
<accession>A0A3N0V8P2</accession>
<dbReference type="GO" id="GO:0005385">
    <property type="term" value="F:zinc ion transmembrane transporter activity"/>
    <property type="evidence" value="ECO:0007669"/>
    <property type="project" value="TreeGrafter"/>
</dbReference>
<feature type="transmembrane region" description="Helical" evidence="10">
    <location>
        <begin position="58"/>
        <end position="85"/>
    </location>
</feature>
<organism evidence="13 14">
    <name type="scientific">Stagnimonas aquatica</name>
    <dbReference type="NCBI Taxonomy" id="2689987"/>
    <lineage>
        <taxon>Bacteria</taxon>
        <taxon>Pseudomonadati</taxon>
        <taxon>Pseudomonadota</taxon>
        <taxon>Gammaproteobacteria</taxon>
        <taxon>Nevskiales</taxon>
        <taxon>Nevskiaceae</taxon>
        <taxon>Stagnimonas</taxon>
    </lineage>
</organism>
<dbReference type="Proteomes" id="UP000282106">
    <property type="component" value="Unassembled WGS sequence"/>
</dbReference>
<feature type="domain" description="Cation efflux protein cytoplasmic" evidence="12">
    <location>
        <begin position="254"/>
        <end position="327"/>
    </location>
</feature>
<dbReference type="Pfam" id="PF01545">
    <property type="entry name" value="Cation_efflux"/>
    <property type="match status" value="1"/>
</dbReference>
<keyword evidence="4 10" id="KW-0812">Transmembrane</keyword>
<evidence type="ECO:0000256" key="5">
    <source>
        <dbReference type="ARBA" id="ARBA00022906"/>
    </source>
</evidence>
<evidence type="ECO:0000259" key="12">
    <source>
        <dbReference type="Pfam" id="PF16916"/>
    </source>
</evidence>
<feature type="transmembrane region" description="Helical" evidence="10">
    <location>
        <begin position="192"/>
        <end position="214"/>
    </location>
</feature>
<dbReference type="EMBL" id="RJVO01000005">
    <property type="protein sequence ID" value="ROH89170.1"/>
    <property type="molecule type" value="Genomic_DNA"/>
</dbReference>
<feature type="compositionally biased region" description="Basic residues" evidence="9">
    <location>
        <begin position="31"/>
        <end position="52"/>
    </location>
</feature>
<protein>
    <submittedName>
        <fullName evidence="13">Cation transporter</fullName>
    </submittedName>
</protein>
<sequence>MTSSLHPQATPPASPDHGDAHPSHGAPPRHDHGHGHHHRHHHHHDHHHHAAQASHRRLLGALLVTVAAMVVGVIGGLMSGSLALIADAGHMLADAGSLGLALLAARQALREADANHSYGHVRLPVLAAFINGLLLLAASAWITYEAATRIYQPRAIDGGTMTLIAGVGLAANLISLALLHGGDTEDLNRRGAAAHVLSDLLGSVAALIAGLVILTTGWQLVDPLLSFLAAALVLRIGLRITREAAHILLEGTPRGMDLQKISNALPDEVAGLVSVHHLHAWSLSQTKKLMTLHAVPDGSVSSAALIAAIRSALERHGITHVTIQLEPAAGCGDAACDHRD</sequence>
<dbReference type="Gene3D" id="1.20.1510.10">
    <property type="entry name" value="Cation efflux protein transmembrane domain"/>
    <property type="match status" value="1"/>
</dbReference>
<comment type="caution">
    <text evidence="13">The sequence shown here is derived from an EMBL/GenBank/DDBJ whole genome shotgun (WGS) entry which is preliminary data.</text>
</comment>
<feature type="region of interest" description="Disordered" evidence="9">
    <location>
        <begin position="1"/>
        <end position="52"/>
    </location>
</feature>
<keyword evidence="14" id="KW-1185">Reference proteome</keyword>
<evidence type="ECO:0000256" key="10">
    <source>
        <dbReference type="SAM" id="Phobius"/>
    </source>
</evidence>
<evidence type="ECO:0000256" key="3">
    <source>
        <dbReference type="ARBA" id="ARBA00022448"/>
    </source>
</evidence>
<dbReference type="InterPro" id="IPR002524">
    <property type="entry name" value="Cation_efflux"/>
</dbReference>
<keyword evidence="8 10" id="KW-0472">Membrane</keyword>
<dbReference type="InParanoid" id="A0A3N0V8P2"/>
<dbReference type="SUPFAM" id="SSF160240">
    <property type="entry name" value="Cation efflux protein cytoplasmic domain-like"/>
    <property type="match status" value="1"/>
</dbReference>
<keyword evidence="5" id="KW-0862">Zinc</keyword>
<dbReference type="NCBIfam" id="TIGR01297">
    <property type="entry name" value="CDF"/>
    <property type="match status" value="1"/>
</dbReference>
<evidence type="ECO:0000256" key="1">
    <source>
        <dbReference type="ARBA" id="ARBA00004141"/>
    </source>
</evidence>
<dbReference type="InterPro" id="IPR036837">
    <property type="entry name" value="Cation_efflux_CTD_sf"/>
</dbReference>
<feature type="domain" description="Cation efflux protein transmembrane" evidence="11">
    <location>
        <begin position="61"/>
        <end position="249"/>
    </location>
</feature>
<reference evidence="13 14" key="1">
    <citation type="submission" date="2018-10" db="EMBL/GenBank/DDBJ databases">
        <authorList>
            <person name="Chen W.-M."/>
        </authorList>
    </citation>
    <scope>NUCLEOTIDE SEQUENCE [LARGE SCALE GENOMIC DNA]</scope>
    <source>
        <strain evidence="13 14">THS-13</strain>
    </source>
</reference>
<dbReference type="PANTHER" id="PTHR11562">
    <property type="entry name" value="CATION EFFLUX PROTEIN/ ZINC TRANSPORTER"/>
    <property type="match status" value="1"/>
</dbReference>
<dbReference type="InterPro" id="IPR027469">
    <property type="entry name" value="Cation_efflux_TMD_sf"/>
</dbReference>
<dbReference type="Pfam" id="PF16916">
    <property type="entry name" value="ZT_dimer"/>
    <property type="match status" value="1"/>
</dbReference>
<evidence type="ECO:0000256" key="7">
    <source>
        <dbReference type="ARBA" id="ARBA00023065"/>
    </source>
</evidence>
<comment type="similarity">
    <text evidence="2">Belongs to the cation diffusion facilitator (CDF) transporter (TC 2.A.4) family. SLC30A subfamily.</text>
</comment>
<evidence type="ECO:0000256" key="9">
    <source>
        <dbReference type="SAM" id="MobiDB-lite"/>
    </source>
</evidence>
<dbReference type="InterPro" id="IPR027470">
    <property type="entry name" value="Cation_efflux_CTD"/>
</dbReference>
<evidence type="ECO:0000313" key="14">
    <source>
        <dbReference type="Proteomes" id="UP000282106"/>
    </source>
</evidence>
<dbReference type="RefSeq" id="WP_123212192.1">
    <property type="nucleotide sequence ID" value="NZ_RJVO01000005.1"/>
</dbReference>
<dbReference type="AlphaFoldDB" id="A0A3N0V8P2"/>
<evidence type="ECO:0000259" key="11">
    <source>
        <dbReference type="Pfam" id="PF01545"/>
    </source>
</evidence>
<feature type="transmembrane region" description="Helical" evidence="10">
    <location>
        <begin position="162"/>
        <end position="180"/>
    </location>
</feature>
<feature type="transmembrane region" description="Helical" evidence="10">
    <location>
        <begin position="91"/>
        <end position="109"/>
    </location>
</feature>
<evidence type="ECO:0000256" key="4">
    <source>
        <dbReference type="ARBA" id="ARBA00022692"/>
    </source>
</evidence>
<proteinExistence type="inferred from homology"/>
<dbReference type="InterPro" id="IPR058533">
    <property type="entry name" value="Cation_efflux_TM"/>
</dbReference>
<keyword evidence="6 10" id="KW-1133">Transmembrane helix</keyword>
<evidence type="ECO:0000256" key="2">
    <source>
        <dbReference type="ARBA" id="ARBA00008873"/>
    </source>
</evidence>
<dbReference type="PANTHER" id="PTHR11562:SF17">
    <property type="entry name" value="RE54080P-RELATED"/>
    <property type="match status" value="1"/>
</dbReference>
<feature type="transmembrane region" description="Helical" evidence="10">
    <location>
        <begin position="121"/>
        <end position="142"/>
    </location>
</feature>
<evidence type="ECO:0000256" key="8">
    <source>
        <dbReference type="ARBA" id="ARBA00023136"/>
    </source>
</evidence>
<comment type="subcellular location">
    <subcellularLocation>
        <location evidence="1">Membrane</location>
        <topology evidence="1">Multi-pass membrane protein</topology>
    </subcellularLocation>
</comment>
<dbReference type="InterPro" id="IPR050681">
    <property type="entry name" value="CDF/SLC30A"/>
</dbReference>